<dbReference type="Gene3D" id="3.40.630.30">
    <property type="match status" value="1"/>
</dbReference>
<dbReference type="PANTHER" id="PTHR43441:SF11">
    <property type="entry name" value="RIBOSOMAL-PROTEIN-SERINE ACETYLTRANSFERASE"/>
    <property type="match status" value="1"/>
</dbReference>
<evidence type="ECO:0000259" key="1">
    <source>
        <dbReference type="PROSITE" id="PS51186"/>
    </source>
</evidence>
<dbReference type="GO" id="GO:0005737">
    <property type="term" value="C:cytoplasm"/>
    <property type="evidence" value="ECO:0007669"/>
    <property type="project" value="TreeGrafter"/>
</dbReference>
<accession>A0A7H2BKL0</accession>
<dbReference type="SUPFAM" id="SSF55729">
    <property type="entry name" value="Acyl-CoA N-acyltransferases (Nat)"/>
    <property type="match status" value="1"/>
</dbReference>
<dbReference type="GO" id="GO:1990189">
    <property type="term" value="F:protein N-terminal-serine acetyltransferase activity"/>
    <property type="evidence" value="ECO:0007669"/>
    <property type="project" value="TreeGrafter"/>
</dbReference>
<evidence type="ECO:0000313" key="2">
    <source>
        <dbReference type="EMBL" id="QNV40206.1"/>
    </source>
</evidence>
<sequence>MHLHLKPVAMKDIDTFELAFSNREGASTYQWFGLTNYNSLRNAYTQRGALGGDENTLSIYYGSELVGRVDWFAKAWGRASTSKCWEIAVGILPTYRGRGFGISAQRLLVDYIFTHYPVHRVQVTTDPENKAELACIHKLGFTLEGRVRQGQWREGAWHDQLLFSLLRNEWELASPHELGEGE</sequence>
<dbReference type="KEGG" id="rama:IDM48_01835"/>
<evidence type="ECO:0000313" key="3">
    <source>
        <dbReference type="Proteomes" id="UP000516421"/>
    </source>
</evidence>
<feature type="domain" description="N-acetyltransferase" evidence="1">
    <location>
        <begin position="8"/>
        <end position="164"/>
    </location>
</feature>
<protein>
    <submittedName>
        <fullName evidence="2">GNAT family N-acetyltransferase</fullName>
    </submittedName>
</protein>
<dbReference type="InterPro" id="IPR000182">
    <property type="entry name" value="GNAT_dom"/>
</dbReference>
<dbReference type="InterPro" id="IPR016181">
    <property type="entry name" value="Acyl_CoA_acyltransferase"/>
</dbReference>
<proteinExistence type="predicted"/>
<dbReference type="EMBL" id="CP061538">
    <property type="protein sequence ID" value="QNV40206.1"/>
    <property type="molecule type" value="Genomic_DNA"/>
</dbReference>
<name>A0A7H2BKL0_9MICC</name>
<dbReference type="InterPro" id="IPR051908">
    <property type="entry name" value="Ribosomal_N-acetyltransferase"/>
</dbReference>
<gene>
    <name evidence="2" type="ORF">IDM48_01835</name>
</gene>
<reference evidence="2 3" key="1">
    <citation type="submission" date="2020-09" db="EMBL/GenBank/DDBJ databases">
        <title>Investigation of environmental microbe.</title>
        <authorList>
            <person name="Ou Y."/>
            <person name="Kang Q."/>
        </authorList>
    </citation>
    <scope>NUCLEOTIDE SEQUENCE [LARGE SCALE GENOMIC DNA]</scope>
    <source>
        <strain evidence="2 3">KJZ-9</strain>
    </source>
</reference>
<dbReference type="RefSeq" id="WP_190617800.1">
    <property type="nucleotide sequence ID" value="NZ_CP061538.1"/>
</dbReference>
<dbReference type="PANTHER" id="PTHR43441">
    <property type="entry name" value="RIBOSOMAL-PROTEIN-SERINE ACETYLTRANSFERASE"/>
    <property type="match status" value="1"/>
</dbReference>
<dbReference type="Proteomes" id="UP000516421">
    <property type="component" value="Chromosome"/>
</dbReference>
<dbReference type="AlphaFoldDB" id="A0A7H2BKL0"/>
<organism evidence="2 3">
    <name type="scientific">Rothia amarae</name>
    <dbReference type="NCBI Taxonomy" id="169480"/>
    <lineage>
        <taxon>Bacteria</taxon>
        <taxon>Bacillati</taxon>
        <taxon>Actinomycetota</taxon>
        <taxon>Actinomycetes</taxon>
        <taxon>Micrococcales</taxon>
        <taxon>Micrococcaceae</taxon>
        <taxon>Rothia</taxon>
    </lineage>
</organism>
<dbReference type="GO" id="GO:0008999">
    <property type="term" value="F:protein-N-terminal-alanine acetyltransferase activity"/>
    <property type="evidence" value="ECO:0007669"/>
    <property type="project" value="TreeGrafter"/>
</dbReference>
<dbReference type="Pfam" id="PF13302">
    <property type="entry name" value="Acetyltransf_3"/>
    <property type="match status" value="1"/>
</dbReference>
<dbReference type="PROSITE" id="PS51186">
    <property type="entry name" value="GNAT"/>
    <property type="match status" value="1"/>
</dbReference>
<keyword evidence="3" id="KW-1185">Reference proteome</keyword>
<keyword evidence="2" id="KW-0808">Transferase</keyword>